<feature type="domain" description="KIB1-4 beta-propeller" evidence="1">
    <location>
        <begin position="345"/>
        <end position="482"/>
    </location>
</feature>
<evidence type="ECO:0000259" key="1">
    <source>
        <dbReference type="Pfam" id="PF03478"/>
    </source>
</evidence>
<protein>
    <recommendedName>
        <fullName evidence="1">KIB1-4 beta-propeller domain-containing protein</fullName>
    </recommendedName>
</protein>
<dbReference type="Proteomes" id="UP000032180">
    <property type="component" value="Chromosome 5"/>
</dbReference>
<proteinExistence type="predicted"/>
<reference evidence="3" key="2">
    <citation type="submission" date="2013-12" db="EMBL/GenBank/DDBJ databases">
        <authorList>
            <person name="Yu Y."/>
            <person name="Lee S."/>
            <person name="de Baynast K."/>
            <person name="Wissotski M."/>
            <person name="Liu L."/>
            <person name="Talag J."/>
            <person name="Goicoechea J."/>
            <person name="Angelova A."/>
            <person name="Jetty R."/>
            <person name="Kudrna D."/>
            <person name="Golser W."/>
            <person name="Rivera L."/>
            <person name="Zhang J."/>
            <person name="Wing R."/>
        </authorList>
    </citation>
    <scope>NUCLEOTIDE SEQUENCE</scope>
</reference>
<feature type="domain" description="KIB1-4 beta-propeller" evidence="1">
    <location>
        <begin position="81"/>
        <end position="266"/>
    </location>
</feature>
<evidence type="ECO:0000313" key="2">
    <source>
        <dbReference type="EnsemblPlants" id="LPERR05G02820.1"/>
    </source>
</evidence>
<reference evidence="2 3" key="1">
    <citation type="submission" date="2012-08" db="EMBL/GenBank/DDBJ databases">
        <title>Oryza genome evolution.</title>
        <authorList>
            <person name="Wing R.A."/>
        </authorList>
    </citation>
    <scope>NUCLEOTIDE SEQUENCE</scope>
</reference>
<dbReference type="eggNOG" id="ENOG502QS9M">
    <property type="taxonomic scope" value="Eukaryota"/>
</dbReference>
<dbReference type="EnsemblPlants" id="LPERR05G02820.1">
    <property type="protein sequence ID" value="LPERR05G02820.1"/>
    <property type="gene ID" value="LPERR05G02820"/>
</dbReference>
<sequence>MEASTSSKPELAGALPLLLHDMGPRHGGGDRMTQYTIAGESRMTHTIDELRDYRCFETQQGWVLAVADVDDDNDGGEAFLNCAVLIFDLDDYEIWACKIGGGDEWENYSYTLTMYDAADNPRPRHIARRHGVAAVAGKVYFELSGNELGVITFDDSSAMELGGVDVGMVDLTMPMGSTYLVESSGDLFLVVVFFDGDDVHTIAELAVYKMDFDMPAWCKVDGIGEDRVFLLGGDRLGHSNFGASCSASASGMRGNCVYFLNHISTHENYLHVIDMGKGTEEVFLGFLILLLEALPLLHFLFHGVMAAPALGDVIGGGDEWENYSYTLTTFDAADNPRPRHIARRHGVAAVAGKVYFELSGNELGVITFDPAIDLGGVDVDMVDLPLTKPMGSTYLVESSGELFLVVVFFDGYDVHTIDELVVYKMDFAAPAAWRKVDGIGDDRVFLLGGDRLGHSNFGASCSATASGIRGNCVYFLNHISTDENYLHVIDMGKGTEEVRRPFRDMGYPLPLRPPFWLLPTD</sequence>
<dbReference type="Gramene" id="LPERR05G02820.1">
    <property type="protein sequence ID" value="LPERR05G02820.1"/>
    <property type="gene ID" value="LPERR05G02820"/>
</dbReference>
<reference evidence="2" key="3">
    <citation type="submission" date="2015-04" db="UniProtKB">
        <authorList>
            <consortium name="EnsemblPlants"/>
        </authorList>
    </citation>
    <scope>IDENTIFICATION</scope>
</reference>
<dbReference type="InterPro" id="IPR005174">
    <property type="entry name" value="KIB1-4_b-propeller"/>
</dbReference>
<dbReference type="AlphaFoldDB" id="A0A0D9WCQ0"/>
<dbReference type="PANTHER" id="PTHR33127:SF45">
    <property type="entry name" value="OS05G0143700 PROTEIN"/>
    <property type="match status" value="1"/>
</dbReference>
<dbReference type="PANTHER" id="PTHR33127">
    <property type="entry name" value="TRANSMEMBRANE PROTEIN"/>
    <property type="match status" value="1"/>
</dbReference>
<dbReference type="Pfam" id="PF03478">
    <property type="entry name" value="Beta-prop_KIB1-4"/>
    <property type="match status" value="2"/>
</dbReference>
<evidence type="ECO:0000313" key="3">
    <source>
        <dbReference type="Proteomes" id="UP000032180"/>
    </source>
</evidence>
<name>A0A0D9WCQ0_9ORYZ</name>
<organism evidence="2 3">
    <name type="scientific">Leersia perrieri</name>
    <dbReference type="NCBI Taxonomy" id="77586"/>
    <lineage>
        <taxon>Eukaryota</taxon>
        <taxon>Viridiplantae</taxon>
        <taxon>Streptophyta</taxon>
        <taxon>Embryophyta</taxon>
        <taxon>Tracheophyta</taxon>
        <taxon>Spermatophyta</taxon>
        <taxon>Magnoliopsida</taxon>
        <taxon>Liliopsida</taxon>
        <taxon>Poales</taxon>
        <taxon>Poaceae</taxon>
        <taxon>BOP clade</taxon>
        <taxon>Oryzoideae</taxon>
        <taxon>Oryzeae</taxon>
        <taxon>Oryzinae</taxon>
        <taxon>Leersia</taxon>
    </lineage>
</organism>
<keyword evidence="3" id="KW-1185">Reference proteome</keyword>
<accession>A0A0D9WCQ0</accession>